<gene>
    <name evidence="6" type="ORF">HU200_000387</name>
</gene>
<evidence type="ECO:0000259" key="5">
    <source>
        <dbReference type="Pfam" id="PF00891"/>
    </source>
</evidence>
<keyword evidence="1" id="KW-0489">Methyltransferase</keyword>
<dbReference type="PANTHER" id="PTHR11746">
    <property type="entry name" value="O-METHYLTRANSFERASE"/>
    <property type="match status" value="1"/>
</dbReference>
<dbReference type="Proteomes" id="UP000636709">
    <property type="component" value="Unassembled WGS sequence"/>
</dbReference>
<keyword evidence="7" id="KW-1185">Reference proteome</keyword>
<evidence type="ECO:0000256" key="1">
    <source>
        <dbReference type="ARBA" id="ARBA00022603"/>
    </source>
</evidence>
<dbReference type="InterPro" id="IPR001077">
    <property type="entry name" value="COMT_C"/>
</dbReference>
<comment type="caution">
    <text evidence="6">The sequence shown here is derived from an EMBL/GenBank/DDBJ whole genome shotgun (WGS) entry which is preliminary data.</text>
</comment>
<proteinExistence type="predicted"/>
<dbReference type="GO" id="GO:0008171">
    <property type="term" value="F:O-methyltransferase activity"/>
    <property type="evidence" value="ECO:0007669"/>
    <property type="project" value="InterPro"/>
</dbReference>
<dbReference type="Gene3D" id="3.40.50.150">
    <property type="entry name" value="Vaccinia Virus protein VP39"/>
    <property type="match status" value="1"/>
</dbReference>
<feature type="domain" description="O-methyltransferase C-terminal" evidence="5">
    <location>
        <begin position="192"/>
        <end position="250"/>
    </location>
</feature>
<feature type="region of interest" description="Disordered" evidence="4">
    <location>
        <begin position="30"/>
        <end position="82"/>
    </location>
</feature>
<dbReference type="GO" id="GO:0032259">
    <property type="term" value="P:methylation"/>
    <property type="evidence" value="ECO:0007669"/>
    <property type="project" value="UniProtKB-KW"/>
</dbReference>
<name>A0A835FYZ4_9POAL</name>
<dbReference type="Pfam" id="PF00891">
    <property type="entry name" value="Methyltransf_2"/>
    <property type="match status" value="1"/>
</dbReference>
<evidence type="ECO:0000256" key="2">
    <source>
        <dbReference type="ARBA" id="ARBA00022679"/>
    </source>
</evidence>
<evidence type="ECO:0000256" key="3">
    <source>
        <dbReference type="ARBA" id="ARBA00022691"/>
    </source>
</evidence>
<evidence type="ECO:0000313" key="6">
    <source>
        <dbReference type="EMBL" id="KAF8783683.1"/>
    </source>
</evidence>
<protein>
    <recommendedName>
        <fullName evidence="5">O-methyltransferase C-terminal domain-containing protein</fullName>
    </recommendedName>
</protein>
<keyword evidence="2" id="KW-0808">Transferase</keyword>
<dbReference type="AlphaFoldDB" id="A0A835FYZ4"/>
<dbReference type="InterPro" id="IPR016461">
    <property type="entry name" value="COMT-like"/>
</dbReference>
<reference evidence="6" key="1">
    <citation type="submission" date="2020-07" db="EMBL/GenBank/DDBJ databases">
        <title>Genome sequence and genetic diversity analysis of an under-domesticated orphan crop, white fonio (Digitaria exilis).</title>
        <authorList>
            <person name="Bennetzen J.L."/>
            <person name="Chen S."/>
            <person name="Ma X."/>
            <person name="Wang X."/>
            <person name="Yssel A.E.J."/>
            <person name="Chaluvadi S.R."/>
            <person name="Johnson M."/>
            <person name="Gangashetty P."/>
            <person name="Hamidou F."/>
            <person name="Sanogo M.D."/>
            <person name="Zwaenepoel A."/>
            <person name="Wallace J."/>
            <person name="Van De Peer Y."/>
            <person name="Van Deynze A."/>
        </authorList>
    </citation>
    <scope>NUCLEOTIDE SEQUENCE</scope>
    <source>
        <tissue evidence="6">Leaves</tissue>
    </source>
</reference>
<keyword evidence="3" id="KW-0949">S-adenosyl-L-methionine</keyword>
<dbReference type="OrthoDB" id="1606438at2759"/>
<sequence>MHERRGGRRDVVFHGRAGAHDGAHCLHDAQGSYGARPHRRAHRRTRGPRAHRRRAGCQATSWRHEQSGGGGRRGPDAAVSRVPRRGEVLHRGRRRAGQSAVAAVCAGTSMPMALRQPGRGVTDGPSNVRISTGYVDALAPFSGGAVGGKSRVRNSPWDACVRVHGEEPSAECACTTRPCPNCRRSSAARCSRAFTGFDGIGILVDVGGGIGTNLGMITSKYKNIKGINFDLPFVVRQAKPIPGVQHIGGTCSTMCPAVTPSL</sequence>
<dbReference type="EMBL" id="JACEFO010000047">
    <property type="protein sequence ID" value="KAF8783683.1"/>
    <property type="molecule type" value="Genomic_DNA"/>
</dbReference>
<feature type="compositionally biased region" description="Basic residues" evidence="4">
    <location>
        <begin position="36"/>
        <end position="55"/>
    </location>
</feature>
<accession>A0A835FYZ4</accession>
<evidence type="ECO:0000256" key="4">
    <source>
        <dbReference type="SAM" id="MobiDB-lite"/>
    </source>
</evidence>
<dbReference type="SUPFAM" id="SSF53335">
    <property type="entry name" value="S-adenosyl-L-methionine-dependent methyltransferases"/>
    <property type="match status" value="1"/>
</dbReference>
<organism evidence="6 7">
    <name type="scientific">Digitaria exilis</name>
    <dbReference type="NCBI Taxonomy" id="1010633"/>
    <lineage>
        <taxon>Eukaryota</taxon>
        <taxon>Viridiplantae</taxon>
        <taxon>Streptophyta</taxon>
        <taxon>Embryophyta</taxon>
        <taxon>Tracheophyta</taxon>
        <taxon>Spermatophyta</taxon>
        <taxon>Magnoliopsida</taxon>
        <taxon>Liliopsida</taxon>
        <taxon>Poales</taxon>
        <taxon>Poaceae</taxon>
        <taxon>PACMAD clade</taxon>
        <taxon>Panicoideae</taxon>
        <taxon>Panicodae</taxon>
        <taxon>Paniceae</taxon>
        <taxon>Anthephorinae</taxon>
        <taxon>Digitaria</taxon>
    </lineage>
</organism>
<dbReference type="InterPro" id="IPR029063">
    <property type="entry name" value="SAM-dependent_MTases_sf"/>
</dbReference>
<evidence type="ECO:0000313" key="7">
    <source>
        <dbReference type="Proteomes" id="UP000636709"/>
    </source>
</evidence>